<proteinExistence type="predicted"/>
<reference evidence="2" key="2">
    <citation type="submission" date="2024-04" db="EMBL/GenBank/DDBJ databases">
        <authorList>
            <person name="Chen Y."/>
            <person name="Shah S."/>
            <person name="Dougan E. K."/>
            <person name="Thang M."/>
            <person name="Chan C."/>
        </authorList>
    </citation>
    <scope>NUCLEOTIDE SEQUENCE [LARGE SCALE GENOMIC DNA]</scope>
</reference>
<evidence type="ECO:0000313" key="2">
    <source>
        <dbReference type="EMBL" id="CAL1167937.1"/>
    </source>
</evidence>
<dbReference type="Proteomes" id="UP001152797">
    <property type="component" value="Unassembled WGS sequence"/>
</dbReference>
<dbReference type="EMBL" id="CAMXCT020006423">
    <property type="protein sequence ID" value="CAL1167937.1"/>
    <property type="molecule type" value="Genomic_DNA"/>
</dbReference>
<organism evidence="1">
    <name type="scientific">Cladocopium goreaui</name>
    <dbReference type="NCBI Taxonomy" id="2562237"/>
    <lineage>
        <taxon>Eukaryota</taxon>
        <taxon>Sar</taxon>
        <taxon>Alveolata</taxon>
        <taxon>Dinophyceae</taxon>
        <taxon>Suessiales</taxon>
        <taxon>Symbiodiniaceae</taxon>
        <taxon>Cladocopium</taxon>
    </lineage>
</organism>
<comment type="caution">
    <text evidence="1">The sequence shown here is derived from an EMBL/GenBank/DDBJ whole genome shotgun (WGS) entry which is preliminary data.</text>
</comment>
<sequence>MTRYAILKRLRFHGQEKGAMRGFFKKKDALLTLHWVADATIGNRDPRIWHSFRLAVEVVIGHVPRLIGGGNPTLRLSCREPESPNWQVCLMRLTWNRSSVKWNRSPVQFRKVGTVRFEG</sequence>
<dbReference type="EMBL" id="CAMXCT030006423">
    <property type="protein sequence ID" value="CAL4801874.1"/>
    <property type="molecule type" value="Genomic_DNA"/>
</dbReference>
<name>A0A9P1GL45_9DINO</name>
<accession>A0A9P1GL45</accession>
<dbReference type="AlphaFoldDB" id="A0A9P1GL45"/>
<evidence type="ECO:0000313" key="1">
    <source>
        <dbReference type="EMBL" id="CAI4014562.1"/>
    </source>
</evidence>
<gene>
    <name evidence="1" type="ORF">C1SCF055_LOCUS39456</name>
</gene>
<keyword evidence="3" id="KW-1185">Reference proteome</keyword>
<protein>
    <submittedName>
        <fullName evidence="1">Uncharacterized protein</fullName>
    </submittedName>
</protein>
<reference evidence="1" key="1">
    <citation type="submission" date="2022-10" db="EMBL/GenBank/DDBJ databases">
        <authorList>
            <person name="Chen Y."/>
            <person name="Dougan E. K."/>
            <person name="Chan C."/>
            <person name="Rhodes N."/>
            <person name="Thang M."/>
        </authorList>
    </citation>
    <scope>NUCLEOTIDE SEQUENCE</scope>
</reference>
<evidence type="ECO:0000313" key="3">
    <source>
        <dbReference type="Proteomes" id="UP001152797"/>
    </source>
</evidence>
<dbReference type="EMBL" id="CAMXCT010006423">
    <property type="protein sequence ID" value="CAI4014562.1"/>
    <property type="molecule type" value="Genomic_DNA"/>
</dbReference>